<name>A0A3S9PWK4_9ACTO</name>
<evidence type="ECO:0000313" key="3">
    <source>
        <dbReference type="EMBL" id="AZQ76739.1"/>
    </source>
</evidence>
<proteinExistence type="predicted"/>
<dbReference type="Proteomes" id="UP000280344">
    <property type="component" value="Chromosome"/>
</dbReference>
<feature type="transmembrane region" description="Helical" evidence="2">
    <location>
        <begin position="28"/>
        <end position="51"/>
    </location>
</feature>
<dbReference type="OrthoDB" id="10004749at2"/>
<feature type="transmembrane region" description="Helical" evidence="2">
    <location>
        <begin position="71"/>
        <end position="92"/>
    </location>
</feature>
<evidence type="ECO:0000313" key="4">
    <source>
        <dbReference type="Proteomes" id="UP000280344"/>
    </source>
</evidence>
<gene>
    <name evidence="3" type="ORF">EJ997_04650</name>
</gene>
<dbReference type="KEGG" id="flh:EJ997_04650"/>
<organism evidence="3 4">
    <name type="scientific">Flaviflexus ciconiae</name>
    <dbReference type="NCBI Taxonomy" id="2496867"/>
    <lineage>
        <taxon>Bacteria</taxon>
        <taxon>Bacillati</taxon>
        <taxon>Actinomycetota</taxon>
        <taxon>Actinomycetes</taxon>
        <taxon>Actinomycetales</taxon>
        <taxon>Actinomycetaceae</taxon>
        <taxon>Flaviflexus</taxon>
    </lineage>
</organism>
<keyword evidence="4" id="KW-1185">Reference proteome</keyword>
<keyword evidence="2" id="KW-0812">Transmembrane</keyword>
<keyword evidence="2" id="KW-1133">Transmembrane helix</keyword>
<feature type="compositionally biased region" description="Low complexity" evidence="1">
    <location>
        <begin position="225"/>
        <end position="295"/>
    </location>
</feature>
<sequence>MTTGPGYGHQQNYNPPVSQLKSKLLPGMIVACAAALLAIIGCALPFVQASAYGQSESQSIFGAAFGGGRTIAGVLLIVAFVLLVAGVLGAYFKPTAGQVKRAGILAIVGGAIGVIAVILMMFVFEEEGTGQSVSANLQELNDLGVDAGWGIGMWLTIAAFIIGAVGGVLFTINAGPVERALRVEMNHAMQQPPYQGQQFGAPQEQQRYGQPQQYGAPQGQPPFGAPHGQSPYGAPQQPGQPGYGQPPHSAPQQPGQPNYGQPQYGAPETQPSPQSPNQAPNNPNQGPQNPGPFQQ</sequence>
<feature type="transmembrane region" description="Helical" evidence="2">
    <location>
        <begin position="104"/>
        <end position="124"/>
    </location>
</feature>
<protein>
    <submittedName>
        <fullName evidence="3">Uncharacterized protein</fullName>
    </submittedName>
</protein>
<feature type="compositionally biased region" description="Low complexity" evidence="1">
    <location>
        <begin position="195"/>
        <end position="218"/>
    </location>
</feature>
<evidence type="ECO:0000256" key="1">
    <source>
        <dbReference type="SAM" id="MobiDB-lite"/>
    </source>
</evidence>
<feature type="region of interest" description="Disordered" evidence="1">
    <location>
        <begin position="192"/>
        <end position="295"/>
    </location>
</feature>
<reference evidence="3 4" key="1">
    <citation type="submission" date="2018-12" db="EMBL/GenBank/DDBJ databases">
        <title>Complete genome sequence of Flaviflexus sp. H23T48.</title>
        <authorList>
            <person name="Bae J.-W."/>
            <person name="Lee J.-Y."/>
        </authorList>
    </citation>
    <scope>NUCLEOTIDE SEQUENCE [LARGE SCALE GENOMIC DNA]</scope>
    <source>
        <strain evidence="3 4">H23T48</strain>
    </source>
</reference>
<dbReference type="EMBL" id="CP034593">
    <property type="protein sequence ID" value="AZQ76739.1"/>
    <property type="molecule type" value="Genomic_DNA"/>
</dbReference>
<dbReference type="AlphaFoldDB" id="A0A3S9PWK4"/>
<evidence type="ECO:0000256" key="2">
    <source>
        <dbReference type="SAM" id="Phobius"/>
    </source>
</evidence>
<dbReference type="RefSeq" id="WP_126703547.1">
    <property type="nucleotide sequence ID" value="NZ_CP034593.1"/>
</dbReference>
<keyword evidence="2" id="KW-0472">Membrane</keyword>
<accession>A0A3S9PWK4</accession>
<feature type="transmembrane region" description="Helical" evidence="2">
    <location>
        <begin position="151"/>
        <end position="172"/>
    </location>
</feature>
<dbReference type="Gene3D" id="1.20.140.150">
    <property type="match status" value="1"/>
</dbReference>